<gene>
    <name evidence="1" type="ORF">GCM10010470_00640</name>
</gene>
<dbReference type="RefSeq" id="WP_344677254.1">
    <property type="nucleotide sequence ID" value="NZ_BAAAUX010000001.1"/>
</dbReference>
<evidence type="ECO:0000313" key="1">
    <source>
        <dbReference type="EMBL" id="GAA2772966.1"/>
    </source>
</evidence>
<organism evidence="1 2">
    <name type="scientific">Saccharopolyspora taberi</name>
    <dbReference type="NCBI Taxonomy" id="60895"/>
    <lineage>
        <taxon>Bacteria</taxon>
        <taxon>Bacillati</taxon>
        <taxon>Actinomycetota</taxon>
        <taxon>Actinomycetes</taxon>
        <taxon>Pseudonocardiales</taxon>
        <taxon>Pseudonocardiaceae</taxon>
        <taxon>Saccharopolyspora</taxon>
    </lineage>
</organism>
<name>A0ABN3V0C6_9PSEU</name>
<dbReference type="Proteomes" id="UP001500979">
    <property type="component" value="Unassembled WGS sequence"/>
</dbReference>
<evidence type="ECO:0000313" key="2">
    <source>
        <dbReference type="Proteomes" id="UP001500979"/>
    </source>
</evidence>
<dbReference type="EMBL" id="BAAAUX010000001">
    <property type="protein sequence ID" value="GAA2772966.1"/>
    <property type="molecule type" value="Genomic_DNA"/>
</dbReference>
<comment type="caution">
    <text evidence="1">The sequence shown here is derived from an EMBL/GenBank/DDBJ whole genome shotgun (WGS) entry which is preliminary data.</text>
</comment>
<accession>A0ABN3V0C6</accession>
<sequence>MTIATPTTNVSDDLLATFDRITDAGKTLPLTEIKKRFATSEHFRYRAHQLYRDVITLPLTIGMVTGEQSDAVSKIVAGLREMHGDELVFAFSGHGDEATMNVRLWRDETTLRALWNEYAEDEYKTTVLSGNQAA</sequence>
<keyword evidence="2" id="KW-1185">Reference proteome</keyword>
<protein>
    <submittedName>
        <fullName evidence="1">Uncharacterized protein</fullName>
    </submittedName>
</protein>
<proteinExistence type="predicted"/>
<reference evidence="1 2" key="1">
    <citation type="journal article" date="2019" name="Int. J. Syst. Evol. Microbiol.">
        <title>The Global Catalogue of Microorganisms (GCM) 10K type strain sequencing project: providing services to taxonomists for standard genome sequencing and annotation.</title>
        <authorList>
            <consortium name="The Broad Institute Genomics Platform"/>
            <consortium name="The Broad Institute Genome Sequencing Center for Infectious Disease"/>
            <person name="Wu L."/>
            <person name="Ma J."/>
        </authorList>
    </citation>
    <scope>NUCLEOTIDE SEQUENCE [LARGE SCALE GENOMIC DNA]</scope>
    <source>
        <strain evidence="1 2">JCM 9383</strain>
    </source>
</reference>